<organism evidence="1 2">
    <name type="scientific">Moelleriella libera RCEF 2490</name>
    <dbReference type="NCBI Taxonomy" id="1081109"/>
    <lineage>
        <taxon>Eukaryota</taxon>
        <taxon>Fungi</taxon>
        <taxon>Dikarya</taxon>
        <taxon>Ascomycota</taxon>
        <taxon>Pezizomycotina</taxon>
        <taxon>Sordariomycetes</taxon>
        <taxon>Hypocreomycetidae</taxon>
        <taxon>Hypocreales</taxon>
        <taxon>Clavicipitaceae</taxon>
        <taxon>Moelleriella</taxon>
    </lineage>
</organism>
<dbReference type="Proteomes" id="UP000078544">
    <property type="component" value="Unassembled WGS sequence"/>
</dbReference>
<proteinExistence type="predicted"/>
<name>A0A162IB76_9HYPO</name>
<evidence type="ECO:0000313" key="1">
    <source>
        <dbReference type="EMBL" id="KZZ91023.1"/>
    </source>
</evidence>
<accession>A0A162IB76</accession>
<comment type="caution">
    <text evidence="1">The sequence shown here is derived from an EMBL/GenBank/DDBJ whole genome shotgun (WGS) entry which is preliminary data.</text>
</comment>
<reference evidence="1 2" key="1">
    <citation type="journal article" date="2016" name="Genome Biol. Evol.">
        <title>Divergent and convergent evolution of fungal pathogenicity.</title>
        <authorList>
            <person name="Shang Y."/>
            <person name="Xiao G."/>
            <person name="Zheng P."/>
            <person name="Cen K."/>
            <person name="Zhan S."/>
            <person name="Wang C."/>
        </authorList>
    </citation>
    <scope>NUCLEOTIDE SEQUENCE [LARGE SCALE GENOMIC DNA]</scope>
    <source>
        <strain evidence="1 2">RCEF 2490</strain>
    </source>
</reference>
<keyword evidence="2" id="KW-1185">Reference proteome</keyword>
<dbReference type="EMBL" id="AZGY01000019">
    <property type="protein sequence ID" value="KZZ91023.1"/>
    <property type="molecule type" value="Genomic_DNA"/>
</dbReference>
<dbReference type="AlphaFoldDB" id="A0A162IB76"/>
<gene>
    <name evidence="1" type="ORF">AAL_06764</name>
</gene>
<protein>
    <submittedName>
        <fullName evidence="1">Uncharacterized protein</fullName>
    </submittedName>
</protein>
<sequence length="212" mass="23575">MKYSMILATAAATMAVALPSPEGHAETEKRPWYKAGSALACPSMPGANERCVGTKSFCQEDEYRPSGYRDAKECLDAREPEPAPRQPLAVKLPWQKGTGHDCAMGGRDEECMGTKAWCEKHWQDDHYDSSAQCFGDREAAPALTAEQTRDNDLARLKDSVKHACDKSYQKSWCEKALVRCLQVDAQRKIVEFEPRLKAYKACIKSVAPNADL</sequence>
<dbReference type="OrthoDB" id="4919657at2759"/>
<evidence type="ECO:0000313" key="2">
    <source>
        <dbReference type="Proteomes" id="UP000078544"/>
    </source>
</evidence>